<feature type="region of interest" description="Disordered" evidence="6">
    <location>
        <begin position="346"/>
        <end position="375"/>
    </location>
</feature>
<keyword evidence="5" id="KW-0175">Coiled coil</keyword>
<protein>
    <recommendedName>
        <fullName evidence="7">PHD-type domain-containing protein</fullName>
    </recommendedName>
</protein>
<evidence type="ECO:0000256" key="5">
    <source>
        <dbReference type="SAM" id="Coils"/>
    </source>
</evidence>
<dbReference type="SUPFAM" id="SSF57903">
    <property type="entry name" value="FYVE/PHD zinc finger"/>
    <property type="match status" value="1"/>
</dbReference>
<feature type="compositionally biased region" description="Basic residues" evidence="6">
    <location>
        <begin position="361"/>
        <end position="374"/>
    </location>
</feature>
<dbReference type="PROSITE" id="PS50016">
    <property type="entry name" value="ZF_PHD_2"/>
    <property type="match status" value="1"/>
</dbReference>
<evidence type="ECO:0000259" key="7">
    <source>
        <dbReference type="PROSITE" id="PS50016"/>
    </source>
</evidence>
<organism evidence="8 9">
    <name type="scientific">Phialocephala subalpina</name>
    <dbReference type="NCBI Taxonomy" id="576137"/>
    <lineage>
        <taxon>Eukaryota</taxon>
        <taxon>Fungi</taxon>
        <taxon>Dikarya</taxon>
        <taxon>Ascomycota</taxon>
        <taxon>Pezizomycotina</taxon>
        <taxon>Leotiomycetes</taxon>
        <taxon>Helotiales</taxon>
        <taxon>Mollisiaceae</taxon>
        <taxon>Phialocephala</taxon>
        <taxon>Phialocephala fortinii species complex</taxon>
    </lineage>
</organism>
<reference evidence="8 9" key="1">
    <citation type="submission" date="2016-03" db="EMBL/GenBank/DDBJ databases">
        <authorList>
            <person name="Ploux O."/>
        </authorList>
    </citation>
    <scope>NUCLEOTIDE SEQUENCE [LARGE SCALE GENOMIC DNA]</scope>
    <source>
        <strain evidence="8 9">UAMH 11012</strain>
    </source>
</reference>
<dbReference type="Pfam" id="PF00628">
    <property type="entry name" value="PHD"/>
    <property type="match status" value="1"/>
</dbReference>
<evidence type="ECO:0000256" key="4">
    <source>
        <dbReference type="PROSITE-ProRule" id="PRU00146"/>
    </source>
</evidence>
<evidence type="ECO:0000256" key="2">
    <source>
        <dbReference type="ARBA" id="ARBA00022771"/>
    </source>
</evidence>
<dbReference type="SMART" id="SM00249">
    <property type="entry name" value="PHD"/>
    <property type="match status" value="1"/>
</dbReference>
<dbReference type="PROSITE" id="PS01359">
    <property type="entry name" value="ZF_PHD_1"/>
    <property type="match status" value="1"/>
</dbReference>
<evidence type="ECO:0000256" key="3">
    <source>
        <dbReference type="ARBA" id="ARBA00022833"/>
    </source>
</evidence>
<dbReference type="EMBL" id="FJOG01000010">
    <property type="protein sequence ID" value="CZR57697.1"/>
    <property type="molecule type" value="Genomic_DNA"/>
</dbReference>
<evidence type="ECO:0000256" key="6">
    <source>
        <dbReference type="SAM" id="MobiDB-lite"/>
    </source>
</evidence>
<dbReference type="InterPro" id="IPR019786">
    <property type="entry name" value="Zinc_finger_PHD-type_CS"/>
</dbReference>
<feature type="coiled-coil region" evidence="5">
    <location>
        <begin position="396"/>
        <end position="467"/>
    </location>
</feature>
<dbReference type="Proteomes" id="UP000184330">
    <property type="component" value="Unassembled WGS sequence"/>
</dbReference>
<feature type="domain" description="PHD-type" evidence="7">
    <location>
        <begin position="211"/>
        <end position="259"/>
    </location>
</feature>
<keyword evidence="2 4" id="KW-0863">Zinc-finger</keyword>
<dbReference type="InterPro" id="IPR001965">
    <property type="entry name" value="Znf_PHD"/>
</dbReference>
<evidence type="ECO:0000313" key="9">
    <source>
        <dbReference type="Proteomes" id="UP000184330"/>
    </source>
</evidence>
<dbReference type="InterPro" id="IPR011011">
    <property type="entry name" value="Znf_FYVE_PHD"/>
</dbReference>
<proteinExistence type="predicted"/>
<accession>A0A1L7WY52</accession>
<name>A0A1L7WY52_9HELO</name>
<dbReference type="AlphaFoldDB" id="A0A1L7WY52"/>
<keyword evidence="3" id="KW-0862">Zinc</keyword>
<keyword evidence="1" id="KW-0479">Metal-binding</keyword>
<dbReference type="OrthoDB" id="336088at2759"/>
<sequence length="484" mass="53935">MYEPALQRTPVTIFDDLKWNNPSQYDVGFSLVAEFPPDCMKRRQHQMAVLMHRRGVIGLGCQRRAFGNIKISSTPTAPLLKPDIRNPPVILRQDSVASSELSLLSESSPSTSSSELKAYFTSSNADFIKLPNQTLTTLAEKIALDQASGYRLRRHTSATPPEPKPEPESDMGWQWDPSNLPDPNGQPMDFMRQLEEIGWNGGENNFDGKHDEFCFVCGGSMELFGCQTCEICYHASCMSPTLEPDDVPSFWFCPHCVDLEFHVPPDLPAENFTAAPSTQPAAVYPSPASITTPNDEPKAGPRPSQTQAAGPRRKRGNPEGQMISIAESMAKVSEVSRSLAPKIIEARSETKANSTKVPVGRPRRSYSPPRKRSKYSAFSSEVDKALAVINKELESAAQKGKSEDSLREQIQTLEQELRLKDGQITLMNRELEMAKKNGEATRLKAENRELKEENDSLKALVEKKDGELRDWRTKLKTLLGNDIE</sequence>
<feature type="region of interest" description="Disordered" evidence="6">
    <location>
        <begin position="151"/>
        <end position="180"/>
    </location>
</feature>
<dbReference type="Gene3D" id="3.30.40.10">
    <property type="entry name" value="Zinc/RING finger domain, C3HC4 (zinc finger)"/>
    <property type="match status" value="1"/>
</dbReference>
<evidence type="ECO:0000313" key="8">
    <source>
        <dbReference type="EMBL" id="CZR57697.1"/>
    </source>
</evidence>
<feature type="region of interest" description="Disordered" evidence="6">
    <location>
        <begin position="270"/>
        <end position="319"/>
    </location>
</feature>
<dbReference type="InterPro" id="IPR013083">
    <property type="entry name" value="Znf_RING/FYVE/PHD"/>
</dbReference>
<dbReference type="GO" id="GO:0008270">
    <property type="term" value="F:zinc ion binding"/>
    <property type="evidence" value="ECO:0007669"/>
    <property type="project" value="UniProtKB-KW"/>
</dbReference>
<gene>
    <name evidence="8" type="ORF">PAC_07586</name>
</gene>
<keyword evidence="9" id="KW-1185">Reference proteome</keyword>
<dbReference type="InterPro" id="IPR019787">
    <property type="entry name" value="Znf_PHD-finger"/>
</dbReference>
<dbReference type="STRING" id="576137.A0A1L7WY52"/>
<evidence type="ECO:0000256" key="1">
    <source>
        <dbReference type="ARBA" id="ARBA00022723"/>
    </source>
</evidence>